<dbReference type="EC" id="5.6.2.4" evidence="7"/>
<dbReference type="InterPro" id="IPR027417">
    <property type="entry name" value="P-loop_NTPase"/>
</dbReference>
<dbReference type="EMBL" id="FTLG01000220">
    <property type="protein sequence ID" value="SIP74661.1"/>
    <property type="molecule type" value="Genomic_DNA"/>
</dbReference>
<name>A0A1N6N0N1_9GAMM</name>
<protein>
    <recommendedName>
        <fullName evidence="7">DNA 3'-5' helicase</fullName>
        <ecNumber evidence="7">5.6.2.4</ecNumber>
    </recommendedName>
</protein>
<keyword evidence="5" id="KW-0413">Isomerase</keyword>
<dbReference type="GO" id="GO:0003677">
    <property type="term" value="F:DNA binding"/>
    <property type="evidence" value="ECO:0007669"/>
    <property type="project" value="InterPro"/>
</dbReference>
<reference evidence="13" key="1">
    <citation type="submission" date="2016-12" db="EMBL/GenBank/DDBJ databases">
        <authorList>
            <person name="Song W.-J."/>
            <person name="Kurnit D.M."/>
        </authorList>
    </citation>
    <scope>NUCLEOTIDE SEQUENCE [LARGE SCALE GENOMIC DNA]</scope>
    <source>
        <strain evidence="13">HGB1681</strain>
    </source>
</reference>
<evidence type="ECO:0000313" key="15">
    <source>
        <dbReference type="Proteomes" id="UP000224871"/>
    </source>
</evidence>
<dbReference type="InterPro" id="IPR014016">
    <property type="entry name" value="UvrD-like_ATP-bd"/>
</dbReference>
<dbReference type="Proteomes" id="UP000224871">
    <property type="component" value="Unassembled WGS sequence"/>
</dbReference>
<evidence type="ECO:0000256" key="5">
    <source>
        <dbReference type="ARBA" id="ARBA00023235"/>
    </source>
</evidence>
<evidence type="ECO:0000256" key="2">
    <source>
        <dbReference type="ARBA" id="ARBA00022801"/>
    </source>
</evidence>
<evidence type="ECO:0000256" key="8">
    <source>
        <dbReference type="ARBA" id="ARBA00048988"/>
    </source>
</evidence>
<dbReference type="Gene3D" id="3.40.50.300">
    <property type="entry name" value="P-loop containing nucleotide triphosphate hydrolases"/>
    <property type="match status" value="2"/>
</dbReference>
<evidence type="ECO:0000256" key="4">
    <source>
        <dbReference type="ARBA" id="ARBA00022840"/>
    </source>
</evidence>
<dbReference type="GO" id="GO:0031297">
    <property type="term" value="P:replication fork processing"/>
    <property type="evidence" value="ECO:0007669"/>
    <property type="project" value="TreeGrafter"/>
</dbReference>
<dbReference type="GO" id="GO:0043138">
    <property type="term" value="F:3'-5' DNA helicase activity"/>
    <property type="evidence" value="ECO:0007669"/>
    <property type="project" value="UniProtKB-EC"/>
</dbReference>
<keyword evidence="1 9" id="KW-0547">Nucleotide-binding</keyword>
<evidence type="ECO:0000313" key="13">
    <source>
        <dbReference type="EMBL" id="SIP74661.1"/>
    </source>
</evidence>
<dbReference type="PANTHER" id="PTHR11070:SF30">
    <property type="entry name" value="F-BOX DNA HELICASE 1"/>
    <property type="match status" value="1"/>
</dbReference>
<evidence type="ECO:0000256" key="3">
    <source>
        <dbReference type="ARBA" id="ARBA00022806"/>
    </source>
</evidence>
<keyword evidence="2 9" id="KW-0378">Hydrolase</keyword>
<sequence length="503" mass="57443">MFTLTDEQKTVVEWKGSKLVVNAFAGTGKTSTLVNYALANPKDSMLYLAFNRAVREEAERKFPFNVKCKTSHQLAWPTQGRHYKHRLVNQLRITDIARALNTRHWSLVHRVQSTLNRFLSSDDIKIKLIHCPDEEVIEGVDPIKVIGGAEYIWSLMKNLNDSFPVTHDTYLKLYQLSQPDLSRHYQTILFDEAQDANPVTHAIVLNQDTNVVLVGDKHQQIYRFRGANNALDAPQLADADRLWLTNSFRFGPHVAEIANKLLALDGETHQVVGLGEDDEVLLPQQFDVPHKAVLSRTVAGVIDTALGAAKEKKSVYWVGGIEAYRTEELEDLYWFSVDMPQKVQQPRLTKDYKDYDEYCRIARATQDIEMMQSINLLDRYFPLPQNLEVMRNFAITNEHKADITVSTAHRSKGLEWNFVELNNDFPDLFDPKLTELNRRDEINLLYVSATRARKKLMINEIIISVISNKEKQSGECLVNSNSDSDVSGGNKSKNENVRELANL</sequence>
<dbReference type="Proteomes" id="UP000196435">
    <property type="component" value="Unassembled WGS sequence"/>
</dbReference>
<gene>
    <name evidence="12" type="ORF">Xinn_03917</name>
    <name evidence="13" type="ORF">XIS1_750002</name>
</gene>
<keyword evidence="3 9" id="KW-0347">Helicase</keyword>
<comment type="catalytic activity">
    <reaction evidence="6">
        <text>Couples ATP hydrolysis with the unwinding of duplex DNA by translocating in the 3'-5' direction.</text>
        <dbReference type="EC" id="5.6.2.4"/>
    </reaction>
</comment>
<keyword evidence="4 9" id="KW-0067">ATP-binding</keyword>
<keyword evidence="15" id="KW-1185">Reference proteome</keyword>
<dbReference type="GO" id="GO:0016787">
    <property type="term" value="F:hydrolase activity"/>
    <property type="evidence" value="ECO:0007669"/>
    <property type="project" value="UniProtKB-UniRule"/>
</dbReference>
<dbReference type="RefSeq" id="WP_086954013.1">
    <property type="nucleotide sequence ID" value="NZ_CAWNQC010000007.1"/>
</dbReference>
<feature type="region of interest" description="Disordered" evidence="10">
    <location>
        <begin position="474"/>
        <end position="503"/>
    </location>
</feature>
<evidence type="ECO:0000256" key="7">
    <source>
        <dbReference type="ARBA" id="ARBA00034808"/>
    </source>
</evidence>
<evidence type="ECO:0000256" key="6">
    <source>
        <dbReference type="ARBA" id="ARBA00034617"/>
    </source>
</evidence>
<dbReference type="PANTHER" id="PTHR11070">
    <property type="entry name" value="UVRD / RECB / PCRA DNA HELICASE FAMILY MEMBER"/>
    <property type="match status" value="1"/>
</dbReference>
<organism evidence="13 14">
    <name type="scientific">Xenorhabdus innexi</name>
    <dbReference type="NCBI Taxonomy" id="290109"/>
    <lineage>
        <taxon>Bacteria</taxon>
        <taxon>Pseudomonadati</taxon>
        <taxon>Pseudomonadota</taxon>
        <taxon>Gammaproteobacteria</taxon>
        <taxon>Enterobacterales</taxon>
        <taxon>Morganellaceae</taxon>
        <taxon>Xenorhabdus</taxon>
    </lineage>
</organism>
<dbReference type="InterPro" id="IPR014017">
    <property type="entry name" value="DNA_helicase_UvrD-like_C"/>
</dbReference>
<evidence type="ECO:0000256" key="1">
    <source>
        <dbReference type="ARBA" id="ARBA00022741"/>
    </source>
</evidence>
<evidence type="ECO:0000313" key="14">
    <source>
        <dbReference type="Proteomes" id="UP000196435"/>
    </source>
</evidence>
<reference evidence="14" key="2">
    <citation type="submission" date="2016-12" db="EMBL/GenBank/DDBJ databases">
        <authorList>
            <person name="Gaudriault S."/>
        </authorList>
    </citation>
    <scope>NUCLEOTIDE SEQUENCE [LARGE SCALE GENOMIC DNA]</scope>
    <source>
        <strain evidence="14">HGB1681 (deposited as PTA-6826 in the American Type Culture Collection)</strain>
    </source>
</reference>
<feature type="compositionally biased region" description="Basic and acidic residues" evidence="10">
    <location>
        <begin position="492"/>
        <end position="503"/>
    </location>
</feature>
<accession>A0A1N6N0N1</accession>
<dbReference type="Pfam" id="PF13361">
    <property type="entry name" value="UvrD_C"/>
    <property type="match status" value="1"/>
</dbReference>
<dbReference type="SUPFAM" id="SSF52540">
    <property type="entry name" value="P-loop containing nucleoside triphosphate hydrolases"/>
    <property type="match status" value="1"/>
</dbReference>
<dbReference type="Pfam" id="PF00580">
    <property type="entry name" value="UvrD-helicase"/>
    <property type="match status" value="1"/>
</dbReference>
<reference evidence="12 15" key="3">
    <citation type="journal article" date="2017" name="Nat. Microbiol.">
        <title>Natural product diversity associated with the nematode symbionts Photorhabdus and Xenorhabdus.</title>
        <authorList>
            <person name="Tobias N.J."/>
            <person name="Wolff H."/>
            <person name="Djahanschiri B."/>
            <person name="Grundmann F."/>
            <person name="Kronenwerth M."/>
            <person name="Shi Y.M."/>
            <person name="Simonyi S."/>
            <person name="Grun P."/>
            <person name="Shapiro-Ilan D."/>
            <person name="Pidot S.J."/>
            <person name="Stinear T.P."/>
            <person name="Ebersberger I."/>
            <person name="Bode H.B."/>
        </authorList>
    </citation>
    <scope>NUCLEOTIDE SEQUENCE [LARGE SCALE GENOMIC DNA]</scope>
    <source>
        <strain evidence="12 15">DSM 16336</strain>
    </source>
</reference>
<dbReference type="EMBL" id="NIBU01000104">
    <property type="protein sequence ID" value="PHM27832.1"/>
    <property type="molecule type" value="Genomic_DNA"/>
</dbReference>
<dbReference type="PROSITE" id="PS51198">
    <property type="entry name" value="UVRD_HELICASE_ATP_BIND"/>
    <property type="match status" value="1"/>
</dbReference>
<evidence type="ECO:0000313" key="12">
    <source>
        <dbReference type="EMBL" id="PHM27832.1"/>
    </source>
</evidence>
<feature type="domain" description="UvrD-like helicase ATP-binding" evidence="11">
    <location>
        <begin position="2"/>
        <end position="251"/>
    </location>
</feature>
<proteinExistence type="predicted"/>
<dbReference type="GO" id="GO:0000724">
    <property type="term" value="P:double-strand break repair via homologous recombination"/>
    <property type="evidence" value="ECO:0007669"/>
    <property type="project" value="TreeGrafter"/>
</dbReference>
<feature type="compositionally biased region" description="Low complexity" evidence="10">
    <location>
        <begin position="478"/>
        <end position="491"/>
    </location>
</feature>
<comment type="catalytic activity">
    <reaction evidence="8">
        <text>ATP + H2O = ADP + phosphate + H(+)</text>
        <dbReference type="Rhea" id="RHEA:13065"/>
        <dbReference type="ChEBI" id="CHEBI:15377"/>
        <dbReference type="ChEBI" id="CHEBI:15378"/>
        <dbReference type="ChEBI" id="CHEBI:30616"/>
        <dbReference type="ChEBI" id="CHEBI:43474"/>
        <dbReference type="ChEBI" id="CHEBI:456216"/>
        <dbReference type="EC" id="5.6.2.4"/>
    </reaction>
</comment>
<dbReference type="GO" id="GO:0005524">
    <property type="term" value="F:ATP binding"/>
    <property type="evidence" value="ECO:0007669"/>
    <property type="project" value="UniProtKB-UniRule"/>
</dbReference>
<evidence type="ECO:0000259" key="11">
    <source>
        <dbReference type="PROSITE" id="PS51198"/>
    </source>
</evidence>
<dbReference type="AlphaFoldDB" id="A0A1N6N0N1"/>
<feature type="binding site" evidence="9">
    <location>
        <begin position="23"/>
        <end position="30"/>
    </location>
    <ligand>
        <name>ATP</name>
        <dbReference type="ChEBI" id="CHEBI:30616"/>
    </ligand>
</feature>
<dbReference type="OrthoDB" id="5318045at2"/>
<dbReference type="InterPro" id="IPR000212">
    <property type="entry name" value="DNA_helicase_UvrD/REP"/>
</dbReference>
<evidence type="ECO:0000256" key="9">
    <source>
        <dbReference type="PROSITE-ProRule" id="PRU00560"/>
    </source>
</evidence>
<evidence type="ECO:0000256" key="10">
    <source>
        <dbReference type="SAM" id="MobiDB-lite"/>
    </source>
</evidence>